<keyword evidence="5 9" id="KW-0812">Transmembrane</keyword>
<evidence type="ECO:0000259" key="10">
    <source>
        <dbReference type="PROSITE" id="PS50850"/>
    </source>
</evidence>
<keyword evidence="8" id="KW-0129">CBS domain</keyword>
<feature type="transmembrane region" description="Helical" evidence="9">
    <location>
        <begin position="48"/>
        <end position="69"/>
    </location>
</feature>
<keyword evidence="4" id="KW-1003">Cell membrane</keyword>
<evidence type="ECO:0000259" key="11">
    <source>
        <dbReference type="PROSITE" id="PS51371"/>
    </source>
</evidence>
<dbReference type="GO" id="GO:0005886">
    <property type="term" value="C:plasma membrane"/>
    <property type="evidence" value="ECO:0007669"/>
    <property type="project" value="UniProtKB-SubCell"/>
</dbReference>
<dbReference type="PANTHER" id="PTHR42718:SF9">
    <property type="entry name" value="MAJOR FACILITATOR SUPERFAMILY MULTIDRUG TRANSPORTER MFSC"/>
    <property type="match status" value="1"/>
</dbReference>
<reference evidence="12" key="1">
    <citation type="submission" date="2018-08" db="EMBL/GenBank/DDBJ databases">
        <title>Murine metabolic-syndrome-specific gut microbial biobank.</title>
        <authorList>
            <person name="Liu C."/>
        </authorList>
    </citation>
    <scope>NUCLEOTIDE SEQUENCE [LARGE SCALE GENOMIC DNA]</scope>
    <source>
        <strain evidence="12">Z82</strain>
    </source>
</reference>
<dbReference type="CDD" id="cd17503">
    <property type="entry name" value="MFS_LmrB_MDR_like"/>
    <property type="match status" value="1"/>
</dbReference>
<dbReference type="PANTHER" id="PTHR42718">
    <property type="entry name" value="MAJOR FACILITATOR SUPERFAMILY MULTIDRUG TRANSPORTER MFSC"/>
    <property type="match status" value="1"/>
</dbReference>
<feature type="transmembrane region" description="Helical" evidence="9">
    <location>
        <begin position="195"/>
        <end position="217"/>
    </location>
</feature>
<dbReference type="PROSITE" id="PS50850">
    <property type="entry name" value="MFS"/>
    <property type="match status" value="1"/>
</dbReference>
<feature type="transmembrane region" description="Helical" evidence="9">
    <location>
        <begin position="7"/>
        <end position="28"/>
    </location>
</feature>
<keyword evidence="6 9" id="KW-1133">Transmembrane helix</keyword>
<evidence type="ECO:0000256" key="5">
    <source>
        <dbReference type="ARBA" id="ARBA00022692"/>
    </source>
</evidence>
<evidence type="ECO:0000313" key="12">
    <source>
        <dbReference type="EMBL" id="NBI33753.1"/>
    </source>
</evidence>
<feature type="domain" description="Major facilitator superfamily (MFS) profile" evidence="10">
    <location>
        <begin position="10"/>
        <end position="458"/>
    </location>
</feature>
<proteinExistence type="inferred from homology"/>
<feature type="transmembrane region" description="Helical" evidence="9">
    <location>
        <begin position="133"/>
        <end position="156"/>
    </location>
</feature>
<feature type="transmembrane region" description="Helical" evidence="9">
    <location>
        <begin position="328"/>
        <end position="346"/>
    </location>
</feature>
<feature type="transmembrane region" description="Helical" evidence="9">
    <location>
        <begin position="293"/>
        <end position="316"/>
    </location>
</feature>
<feature type="domain" description="CBS" evidence="11">
    <location>
        <begin position="596"/>
        <end position="652"/>
    </location>
</feature>
<accession>A0A7C9K9M5</accession>
<keyword evidence="7 9" id="KW-0472">Membrane</keyword>
<name>A0A7C9K9M5_9BACT</name>
<evidence type="ECO:0000256" key="9">
    <source>
        <dbReference type="SAM" id="Phobius"/>
    </source>
</evidence>
<evidence type="ECO:0000256" key="7">
    <source>
        <dbReference type="ARBA" id="ARBA00023136"/>
    </source>
</evidence>
<feature type="transmembrane region" description="Helical" evidence="9">
    <location>
        <begin position="352"/>
        <end position="378"/>
    </location>
</feature>
<sequence>MGVGKKELVMVGVLLVGVLLAVLNQTLLSPALPAIMADLQVDATTVQWLTSGYSLVEAVVIPLSAYLIGRFSTRQLFIAAFALFTAGSLAATIAPNFWVLLLGRVLQAACTGMSMPMVMTVILLVFPREKRGTAMGVIGLIIGFAPAVGPSIAGLLVDSVGWRALFAIVTVLSVVVIVLAVAVLRNYGEFARAPFDVLSVVLSTVGLVCLLYGLSTFASTSNMAVTLGLMVVGLLLCGLYVLRQTKLPEPMLQVGILRSRKYATAVIIIVIVQAALMGTGVITPLYIQGVLGFTATMSGVAMLPGALIGALMGLVSGRLFDRFGVRRVVVPGIIVAVLGASGLARLGIDSSFIMVTITYTVLMLGLQFTMTPLNTWGVNSLDNNVIQHAQGVSNTLNQVAASVGTAVLVSVSALAPAVAPNAAPLEQSYLGDHMAYMTTFALMCVAALVILFFVRDKKPAAATVPSQAGELTDYATGLDGVTVDATRVEDFISAADPNHVYVASDVMNRQPLCVRDSATMAEVIKLMASDQTSGLPVVNDAGDLVGFVTDGDVASYLGKTEISLLDSALNGYRYIDDETSLMRLRELMVLNVMAVATKRVVSVDVSTPVDEVCTLFAAKRIKKVPVVKDGKLVGALSRRNIMRSLAETVDALERQEA</sequence>
<dbReference type="Pfam" id="PF07690">
    <property type="entry name" value="MFS_1"/>
    <property type="match status" value="1"/>
</dbReference>
<evidence type="ECO:0000256" key="1">
    <source>
        <dbReference type="ARBA" id="ARBA00004651"/>
    </source>
</evidence>
<gene>
    <name evidence="12" type="ORF">D1639_01610</name>
</gene>
<evidence type="ECO:0000256" key="4">
    <source>
        <dbReference type="ARBA" id="ARBA00022475"/>
    </source>
</evidence>
<feature type="transmembrane region" description="Helical" evidence="9">
    <location>
        <begin position="223"/>
        <end position="242"/>
    </location>
</feature>
<dbReference type="InterPro" id="IPR000644">
    <property type="entry name" value="CBS_dom"/>
</dbReference>
<comment type="similarity">
    <text evidence="2">Belongs to the major facilitator superfamily. EmrB family.</text>
</comment>
<dbReference type="InterPro" id="IPR004638">
    <property type="entry name" value="EmrB-like"/>
</dbReference>
<dbReference type="GO" id="GO:0022857">
    <property type="term" value="F:transmembrane transporter activity"/>
    <property type="evidence" value="ECO:0007669"/>
    <property type="project" value="InterPro"/>
</dbReference>
<comment type="subcellular location">
    <subcellularLocation>
        <location evidence="1">Cell membrane</location>
        <topology evidence="1">Multi-pass membrane protein</topology>
    </subcellularLocation>
</comment>
<evidence type="ECO:0000256" key="3">
    <source>
        <dbReference type="ARBA" id="ARBA00022448"/>
    </source>
</evidence>
<feature type="domain" description="CBS" evidence="11">
    <location>
        <begin position="507"/>
        <end position="564"/>
    </location>
</feature>
<dbReference type="NCBIfam" id="TIGR00711">
    <property type="entry name" value="efflux_EmrB"/>
    <property type="match status" value="1"/>
</dbReference>
<dbReference type="SMART" id="SM00116">
    <property type="entry name" value="CBS"/>
    <property type="match status" value="2"/>
</dbReference>
<dbReference type="AlphaFoldDB" id="A0A7C9K9M5"/>
<dbReference type="PROSITE" id="PS51371">
    <property type="entry name" value="CBS"/>
    <property type="match status" value="2"/>
</dbReference>
<feature type="transmembrane region" description="Helical" evidence="9">
    <location>
        <begin position="76"/>
        <end position="99"/>
    </location>
</feature>
<dbReference type="Gene3D" id="1.20.1250.20">
    <property type="entry name" value="MFS general substrate transporter like domains"/>
    <property type="match status" value="1"/>
</dbReference>
<evidence type="ECO:0000256" key="6">
    <source>
        <dbReference type="ARBA" id="ARBA00022989"/>
    </source>
</evidence>
<organism evidence="12">
    <name type="scientific">Muribaculaceae bacterium Z82</name>
    <dbReference type="NCBI Taxonomy" id="2304548"/>
    <lineage>
        <taxon>Bacteria</taxon>
        <taxon>Pseudomonadati</taxon>
        <taxon>Bacteroidota</taxon>
        <taxon>Bacteroidia</taxon>
        <taxon>Bacteroidales</taxon>
        <taxon>Muribaculaceae</taxon>
    </lineage>
</organism>
<dbReference type="InterPro" id="IPR020846">
    <property type="entry name" value="MFS_dom"/>
</dbReference>
<evidence type="ECO:0000256" key="2">
    <source>
        <dbReference type="ARBA" id="ARBA00008537"/>
    </source>
</evidence>
<feature type="transmembrane region" description="Helical" evidence="9">
    <location>
        <begin position="105"/>
        <end position="126"/>
    </location>
</feature>
<feature type="transmembrane region" description="Helical" evidence="9">
    <location>
        <begin position="399"/>
        <end position="419"/>
    </location>
</feature>
<dbReference type="PRINTS" id="PR01036">
    <property type="entry name" value="TCRTETB"/>
</dbReference>
<dbReference type="InterPro" id="IPR011701">
    <property type="entry name" value="MFS"/>
</dbReference>
<feature type="transmembrane region" description="Helical" evidence="9">
    <location>
        <begin position="162"/>
        <end position="183"/>
    </location>
</feature>
<dbReference type="Gene3D" id="3.10.580.10">
    <property type="entry name" value="CBS-domain"/>
    <property type="match status" value="1"/>
</dbReference>
<dbReference type="SUPFAM" id="SSF103473">
    <property type="entry name" value="MFS general substrate transporter"/>
    <property type="match status" value="1"/>
</dbReference>
<evidence type="ECO:0000256" key="8">
    <source>
        <dbReference type="PROSITE-ProRule" id="PRU00703"/>
    </source>
</evidence>
<keyword evidence="3" id="KW-0813">Transport</keyword>
<feature type="transmembrane region" description="Helical" evidence="9">
    <location>
        <begin position="434"/>
        <end position="454"/>
    </location>
</feature>
<dbReference type="Pfam" id="PF00571">
    <property type="entry name" value="CBS"/>
    <property type="match status" value="2"/>
</dbReference>
<dbReference type="SUPFAM" id="SSF54631">
    <property type="entry name" value="CBS-domain pair"/>
    <property type="match status" value="1"/>
</dbReference>
<feature type="transmembrane region" description="Helical" evidence="9">
    <location>
        <begin position="262"/>
        <end position="287"/>
    </location>
</feature>
<dbReference type="EMBL" id="QWKH01000005">
    <property type="protein sequence ID" value="NBI33753.1"/>
    <property type="molecule type" value="Genomic_DNA"/>
</dbReference>
<protein>
    <submittedName>
        <fullName evidence="12">DHA2 family efflux MFS transporter permease subunit</fullName>
    </submittedName>
</protein>
<comment type="caution">
    <text evidence="12">The sequence shown here is derived from an EMBL/GenBank/DDBJ whole genome shotgun (WGS) entry which is preliminary data.</text>
</comment>
<dbReference type="InterPro" id="IPR036259">
    <property type="entry name" value="MFS_trans_sf"/>
</dbReference>
<dbReference type="InterPro" id="IPR046342">
    <property type="entry name" value="CBS_dom_sf"/>
</dbReference>
<dbReference type="Gene3D" id="1.20.1720.10">
    <property type="entry name" value="Multidrug resistance protein D"/>
    <property type="match status" value="1"/>
</dbReference>